<dbReference type="InParanoid" id="A0A067QCE7"/>
<sequence length="197" mass="21084">MEIRTIPGDEKSPGAIYLTIPPRFYILPVSAFVAGSLIGLVRGSRAASLRFLAENAHRAPKTLQGWYFYQKTKNYKVLLGGLKGAGIEGAKLSVITGGWVGIEEGCRRVGMEEFGEVGAGVGTAALFAGVYRLPWRAAGRAMVLGLMIGGIMKGLKWGKEQLRDEAQKRAVDLEEAVNEDGREGVGAATDASPMTEK</sequence>
<proteinExistence type="predicted"/>
<feature type="region of interest" description="Disordered" evidence="1">
    <location>
        <begin position="174"/>
        <end position="197"/>
    </location>
</feature>
<protein>
    <submittedName>
        <fullName evidence="2">Uncharacterized protein</fullName>
    </submittedName>
</protein>
<evidence type="ECO:0000313" key="2">
    <source>
        <dbReference type="EMBL" id="KDQ64629.1"/>
    </source>
</evidence>
<accession>A0A067QCE7</accession>
<gene>
    <name evidence="2" type="ORF">JAAARDRAFT_52575</name>
</gene>
<dbReference type="EMBL" id="KL197709">
    <property type="protein sequence ID" value="KDQ64629.1"/>
    <property type="molecule type" value="Genomic_DNA"/>
</dbReference>
<keyword evidence="3" id="KW-1185">Reference proteome</keyword>
<dbReference type="PANTHER" id="PTHR37852">
    <property type="entry name" value="YALI0B21208P"/>
    <property type="match status" value="1"/>
</dbReference>
<name>A0A067QCE7_9AGAM</name>
<evidence type="ECO:0000256" key="1">
    <source>
        <dbReference type="SAM" id="MobiDB-lite"/>
    </source>
</evidence>
<reference evidence="3" key="1">
    <citation type="journal article" date="2014" name="Proc. Natl. Acad. Sci. U.S.A.">
        <title>Extensive sampling of basidiomycete genomes demonstrates inadequacy of the white-rot/brown-rot paradigm for wood decay fungi.</title>
        <authorList>
            <person name="Riley R."/>
            <person name="Salamov A.A."/>
            <person name="Brown D.W."/>
            <person name="Nagy L.G."/>
            <person name="Floudas D."/>
            <person name="Held B.W."/>
            <person name="Levasseur A."/>
            <person name="Lombard V."/>
            <person name="Morin E."/>
            <person name="Otillar R."/>
            <person name="Lindquist E.A."/>
            <person name="Sun H."/>
            <person name="LaButti K.M."/>
            <person name="Schmutz J."/>
            <person name="Jabbour D."/>
            <person name="Luo H."/>
            <person name="Baker S.E."/>
            <person name="Pisabarro A.G."/>
            <person name="Walton J.D."/>
            <person name="Blanchette R.A."/>
            <person name="Henrissat B."/>
            <person name="Martin F."/>
            <person name="Cullen D."/>
            <person name="Hibbett D.S."/>
            <person name="Grigoriev I.V."/>
        </authorList>
    </citation>
    <scope>NUCLEOTIDE SEQUENCE [LARGE SCALE GENOMIC DNA]</scope>
    <source>
        <strain evidence="3">MUCL 33604</strain>
    </source>
</reference>
<evidence type="ECO:0000313" key="3">
    <source>
        <dbReference type="Proteomes" id="UP000027265"/>
    </source>
</evidence>
<dbReference type="STRING" id="933084.A0A067QCE7"/>
<dbReference type="HOGENOM" id="CLU_085417_1_0_1"/>
<dbReference type="OrthoDB" id="5584028at2759"/>
<dbReference type="PANTHER" id="PTHR37852:SF1">
    <property type="entry name" value="HIG1 DOMAIN-CONTAINING PROTEIN"/>
    <property type="match status" value="1"/>
</dbReference>
<dbReference type="Proteomes" id="UP000027265">
    <property type="component" value="Unassembled WGS sequence"/>
</dbReference>
<dbReference type="AlphaFoldDB" id="A0A067QCE7"/>
<organism evidence="2 3">
    <name type="scientific">Jaapia argillacea MUCL 33604</name>
    <dbReference type="NCBI Taxonomy" id="933084"/>
    <lineage>
        <taxon>Eukaryota</taxon>
        <taxon>Fungi</taxon>
        <taxon>Dikarya</taxon>
        <taxon>Basidiomycota</taxon>
        <taxon>Agaricomycotina</taxon>
        <taxon>Agaricomycetes</taxon>
        <taxon>Agaricomycetidae</taxon>
        <taxon>Jaapiales</taxon>
        <taxon>Jaapiaceae</taxon>
        <taxon>Jaapia</taxon>
    </lineage>
</organism>